<protein>
    <submittedName>
        <fullName evidence="1">Uncharacterized protein</fullName>
    </submittedName>
</protein>
<dbReference type="STRING" id="582899.Hden_0692"/>
<gene>
    <name evidence="1" type="ordered locus">Hden_0692</name>
</gene>
<name>D8JT27_HYPDA</name>
<evidence type="ECO:0000313" key="2">
    <source>
        <dbReference type="Proteomes" id="UP000002033"/>
    </source>
</evidence>
<dbReference type="KEGG" id="hdn:Hden_0692"/>
<dbReference type="HOGENOM" id="CLU_1025368_0_0_5"/>
<dbReference type="RefSeq" id="WP_013214729.1">
    <property type="nucleotide sequence ID" value="NC_014313.1"/>
</dbReference>
<dbReference type="AlphaFoldDB" id="D8JT27"/>
<organism evidence="1 2">
    <name type="scientific">Hyphomicrobium denitrificans (strain ATCC 51888 / DSM 1869 / NCIMB 11706 / TK 0415)</name>
    <dbReference type="NCBI Taxonomy" id="582899"/>
    <lineage>
        <taxon>Bacteria</taxon>
        <taxon>Pseudomonadati</taxon>
        <taxon>Pseudomonadota</taxon>
        <taxon>Alphaproteobacteria</taxon>
        <taxon>Hyphomicrobiales</taxon>
        <taxon>Hyphomicrobiaceae</taxon>
        <taxon>Hyphomicrobium</taxon>
    </lineage>
</organism>
<dbReference type="eggNOG" id="ENOG5030GTU">
    <property type="taxonomic scope" value="Bacteria"/>
</dbReference>
<dbReference type="EMBL" id="CP002083">
    <property type="protein sequence ID" value="ADJ22512.1"/>
    <property type="molecule type" value="Genomic_DNA"/>
</dbReference>
<dbReference type="OrthoDB" id="5791859at2"/>
<reference evidence="2" key="1">
    <citation type="journal article" date="2011" name="J. Bacteriol.">
        <title>Genome sequences of eight morphologically diverse alphaproteobacteria.</title>
        <authorList>
            <consortium name="US DOE Joint Genome Institute"/>
            <person name="Brown P.J."/>
            <person name="Kysela D.T."/>
            <person name="Buechlein A."/>
            <person name="Hemmerich C."/>
            <person name="Brun Y.V."/>
        </authorList>
    </citation>
    <scope>NUCLEOTIDE SEQUENCE [LARGE SCALE GENOMIC DNA]</scope>
    <source>
        <strain evidence="2">ATCC 51888 / DSM 1869 / NCIB 11706 / TK 0415</strain>
    </source>
</reference>
<dbReference type="Proteomes" id="UP000002033">
    <property type="component" value="Chromosome"/>
</dbReference>
<sequence length="282" mass="31694">MVLSVATNTPESLSRPSLELSGEKLRLAVDALVHACEEIGGIERFAAAVQLKSDVFRERLAAGAAERLELTAFDELTPLMATVRTRIGKQIEQQGWNKIRSAIAELLADAHVPDTGDARIARFCKHFPVGKDTRFVRDFASELLHNVYPELYPLMSRWVWDAKVNTGVLREIWHAENVDHVVIDIPDNQSTFLCLREELSQFLSGYGIFRDMLWYVDLLCAQIYGDYINAQGGSYLRSDFSSAPNPLEQTRRILGLDRVGRSPDRGNVIDAVTHPLAIKHIH</sequence>
<evidence type="ECO:0000313" key="1">
    <source>
        <dbReference type="EMBL" id="ADJ22512.1"/>
    </source>
</evidence>
<proteinExistence type="predicted"/>
<accession>D8JT27</accession>
<keyword evidence="2" id="KW-1185">Reference proteome</keyword>